<dbReference type="AlphaFoldDB" id="A0A3A5H6I6"/>
<dbReference type="SUPFAM" id="SSF52540">
    <property type="entry name" value="P-loop containing nucleoside triphosphate hydrolases"/>
    <property type="match status" value="2"/>
</dbReference>
<proteinExistence type="predicted"/>
<gene>
    <name evidence="4" type="ORF">D4739_01195</name>
</gene>
<dbReference type="GO" id="GO:0005524">
    <property type="term" value="F:ATP binding"/>
    <property type="evidence" value="ECO:0007669"/>
    <property type="project" value="UniProtKB-KW"/>
</dbReference>
<evidence type="ECO:0000256" key="2">
    <source>
        <dbReference type="ARBA" id="ARBA00022840"/>
    </source>
</evidence>
<feature type="domain" description="ABC transporter" evidence="3">
    <location>
        <begin position="263"/>
        <end position="503"/>
    </location>
</feature>
<name>A0A3A5H6I6_9ACTN</name>
<dbReference type="InterPro" id="IPR050107">
    <property type="entry name" value="ABC_carbohydrate_import_ATPase"/>
</dbReference>
<keyword evidence="5" id="KW-1185">Reference proteome</keyword>
<sequence>MEPIRRHPLLEVLGLTKHFGEVRANTDVSLEVWPGEVHALVGENGAGKSTLLKMIYGVYRPDHGQFVVDGREAIIHSPSDARKLGIGMVFQDLRLVPALTVVENIALALPEGPLLRPGPLARRITAASETFGLAVNPHAKVAHLSIGERQRVEILKVLMTGARLVILDEPTSVLAPQEVEALFRVVDHLRSQGFGVMIVTHKLDEVRAIADRATVLRGGMTVLQNVVPSDYTNAEMVEAMVGRSVADLVRRPASGLVEAEVTLELVDVDCHGDKGHLAVSGVNLTVTAGELVGVAGVAGSGQRELCEVVLGLRRPHKGSVRLRGATIRTPGGALAAGAASVPEDPVADSVVGRLTVLEHMALSGRPLPARRFGVDWRSILRRTNDDNARLGLRIAASTRRLEELSGGNIQRVVLTRELALDASLLVAAYPSRGLDIANVRRTQELLLERREAGAGVLVVSEDVDELMSLADRIVVMHQGRISGCLESHEFDRQRIGELMIGGVA</sequence>
<dbReference type="PANTHER" id="PTHR43790:SF4">
    <property type="entry name" value="GUANOSINE IMPORT ATP-BINDING PROTEIN NUPO"/>
    <property type="match status" value="1"/>
</dbReference>
<keyword evidence="1" id="KW-0547">Nucleotide-binding</keyword>
<accession>A0A3A5H6I6</accession>
<dbReference type="EMBL" id="QYRP01000002">
    <property type="protein sequence ID" value="RJS44995.1"/>
    <property type="molecule type" value="Genomic_DNA"/>
</dbReference>
<evidence type="ECO:0000256" key="1">
    <source>
        <dbReference type="ARBA" id="ARBA00022741"/>
    </source>
</evidence>
<dbReference type="OrthoDB" id="9805029at2"/>
<feature type="domain" description="ABC transporter" evidence="3">
    <location>
        <begin position="10"/>
        <end position="243"/>
    </location>
</feature>
<organism evidence="4 5">
    <name type="scientific">Nocardioides cavernaquae</name>
    <dbReference type="NCBI Taxonomy" id="2321396"/>
    <lineage>
        <taxon>Bacteria</taxon>
        <taxon>Bacillati</taxon>
        <taxon>Actinomycetota</taxon>
        <taxon>Actinomycetes</taxon>
        <taxon>Propionibacteriales</taxon>
        <taxon>Nocardioidaceae</taxon>
        <taxon>Nocardioides</taxon>
    </lineage>
</organism>
<comment type="caution">
    <text evidence="4">The sequence shown here is derived from an EMBL/GenBank/DDBJ whole genome shotgun (WGS) entry which is preliminary data.</text>
</comment>
<dbReference type="Pfam" id="PF00005">
    <property type="entry name" value="ABC_tran"/>
    <property type="match status" value="2"/>
</dbReference>
<dbReference type="GO" id="GO:0016887">
    <property type="term" value="F:ATP hydrolysis activity"/>
    <property type="evidence" value="ECO:0007669"/>
    <property type="project" value="InterPro"/>
</dbReference>
<dbReference type="PROSITE" id="PS50893">
    <property type="entry name" value="ABC_TRANSPORTER_2"/>
    <property type="match status" value="2"/>
</dbReference>
<protein>
    <submittedName>
        <fullName evidence="4">ABC transporter ATP-binding protein</fullName>
    </submittedName>
</protein>
<dbReference type="RefSeq" id="WP_120058899.1">
    <property type="nucleotide sequence ID" value="NZ_QYRP01000002.1"/>
</dbReference>
<dbReference type="InterPro" id="IPR027417">
    <property type="entry name" value="P-loop_NTPase"/>
</dbReference>
<evidence type="ECO:0000313" key="5">
    <source>
        <dbReference type="Proteomes" id="UP000276542"/>
    </source>
</evidence>
<dbReference type="PANTHER" id="PTHR43790">
    <property type="entry name" value="CARBOHYDRATE TRANSPORT ATP-BINDING PROTEIN MG119-RELATED"/>
    <property type="match status" value="1"/>
</dbReference>
<dbReference type="SMART" id="SM00382">
    <property type="entry name" value="AAA"/>
    <property type="match status" value="1"/>
</dbReference>
<dbReference type="Gene3D" id="3.40.50.300">
    <property type="entry name" value="P-loop containing nucleotide triphosphate hydrolases"/>
    <property type="match status" value="2"/>
</dbReference>
<evidence type="ECO:0000259" key="3">
    <source>
        <dbReference type="PROSITE" id="PS50893"/>
    </source>
</evidence>
<dbReference type="CDD" id="cd03216">
    <property type="entry name" value="ABC_Carb_Monos_I"/>
    <property type="match status" value="1"/>
</dbReference>
<keyword evidence="2 4" id="KW-0067">ATP-binding</keyword>
<evidence type="ECO:0000313" key="4">
    <source>
        <dbReference type="EMBL" id="RJS44995.1"/>
    </source>
</evidence>
<reference evidence="5" key="1">
    <citation type="submission" date="2018-09" db="EMBL/GenBank/DDBJ databases">
        <authorList>
            <person name="Zhu H."/>
        </authorList>
    </citation>
    <scope>NUCLEOTIDE SEQUENCE [LARGE SCALE GENOMIC DNA]</scope>
    <source>
        <strain evidence="5">K1W22B-1</strain>
    </source>
</reference>
<dbReference type="InterPro" id="IPR003593">
    <property type="entry name" value="AAA+_ATPase"/>
</dbReference>
<dbReference type="Proteomes" id="UP000276542">
    <property type="component" value="Unassembled WGS sequence"/>
</dbReference>
<dbReference type="InterPro" id="IPR003439">
    <property type="entry name" value="ABC_transporter-like_ATP-bd"/>
</dbReference>